<protein>
    <submittedName>
        <fullName evidence="5">ABC transporter substrate-binding protein</fullName>
    </submittedName>
</protein>
<reference evidence="6" key="1">
    <citation type="journal article" date="2019" name="Int. J. Syst. Evol. Microbiol.">
        <title>The Global Catalogue of Microorganisms (GCM) 10K type strain sequencing project: providing services to taxonomists for standard genome sequencing and annotation.</title>
        <authorList>
            <consortium name="The Broad Institute Genomics Platform"/>
            <consortium name="The Broad Institute Genome Sequencing Center for Infectious Disease"/>
            <person name="Wu L."/>
            <person name="Ma J."/>
        </authorList>
    </citation>
    <scope>NUCLEOTIDE SEQUENCE [LARGE SCALE GENOMIC DNA]</scope>
    <source>
        <strain evidence="6">CGMCC 1.16326</strain>
    </source>
</reference>
<gene>
    <name evidence="5" type="ORF">ACFPPC_01560</name>
</gene>
<dbReference type="Proteomes" id="UP001596104">
    <property type="component" value="Unassembled WGS sequence"/>
</dbReference>
<dbReference type="EMBL" id="JBHSLV010000004">
    <property type="protein sequence ID" value="MFC5391319.1"/>
    <property type="molecule type" value="Genomic_DNA"/>
</dbReference>
<dbReference type="RefSeq" id="WP_377006142.1">
    <property type="nucleotide sequence ID" value="NZ_JBHSLV010000004.1"/>
</dbReference>
<keyword evidence="6" id="KW-1185">Reference proteome</keyword>
<comment type="similarity">
    <text evidence="2">Belongs to the bacterial solute-binding protein SsuA/TauA family.</text>
</comment>
<dbReference type="Gene3D" id="3.40.190.10">
    <property type="entry name" value="Periplasmic binding protein-like II"/>
    <property type="match status" value="2"/>
</dbReference>
<keyword evidence="3" id="KW-0732">Signal</keyword>
<comment type="caution">
    <text evidence="5">The sequence shown here is derived from an EMBL/GenBank/DDBJ whole genome shotgun (WGS) entry which is preliminary data.</text>
</comment>
<dbReference type="Pfam" id="PF09084">
    <property type="entry name" value="NMT1"/>
    <property type="match status" value="1"/>
</dbReference>
<evidence type="ECO:0000256" key="3">
    <source>
        <dbReference type="ARBA" id="ARBA00022729"/>
    </source>
</evidence>
<evidence type="ECO:0000259" key="4">
    <source>
        <dbReference type="Pfam" id="PF09084"/>
    </source>
</evidence>
<organism evidence="5 6">
    <name type="scientific">Bosea vestrisii</name>
    <dbReference type="NCBI Taxonomy" id="151416"/>
    <lineage>
        <taxon>Bacteria</taxon>
        <taxon>Pseudomonadati</taxon>
        <taxon>Pseudomonadota</taxon>
        <taxon>Alphaproteobacteria</taxon>
        <taxon>Hyphomicrobiales</taxon>
        <taxon>Boseaceae</taxon>
        <taxon>Bosea</taxon>
    </lineage>
</organism>
<evidence type="ECO:0000256" key="2">
    <source>
        <dbReference type="ARBA" id="ARBA00010742"/>
    </source>
</evidence>
<proteinExistence type="inferred from homology"/>
<comment type="subcellular location">
    <subcellularLocation>
        <location evidence="1">Periplasm</location>
    </subcellularLocation>
</comment>
<dbReference type="InterPro" id="IPR015168">
    <property type="entry name" value="SsuA/THI5"/>
</dbReference>
<feature type="domain" description="SsuA/THI5-like" evidence="4">
    <location>
        <begin position="16"/>
        <end position="222"/>
    </location>
</feature>
<evidence type="ECO:0000256" key="1">
    <source>
        <dbReference type="ARBA" id="ARBA00004418"/>
    </source>
</evidence>
<accession>A0ABW0H5H0</accession>
<evidence type="ECO:0000313" key="6">
    <source>
        <dbReference type="Proteomes" id="UP001596104"/>
    </source>
</evidence>
<dbReference type="SUPFAM" id="SSF53850">
    <property type="entry name" value="Periplasmic binding protein-like II"/>
    <property type="match status" value="1"/>
</dbReference>
<dbReference type="PANTHER" id="PTHR30024">
    <property type="entry name" value="ALIPHATIC SULFONATES-BINDING PROTEIN-RELATED"/>
    <property type="match status" value="1"/>
</dbReference>
<evidence type="ECO:0000313" key="5">
    <source>
        <dbReference type="EMBL" id="MFC5391319.1"/>
    </source>
</evidence>
<sequence length="304" mass="32079">MTKLDIIAFAGASNWPVWAGQARGFFAEQGLELTLTLTPNSRHMARALHSGTAAIALSSIDNVIAYASGQGEEPLGETADFFAFMGVDDGLLSLMTQPGVETPAQLRGGTLAVDALTTGYAFVLKEIMRRAGMSERDVTYKAVGTGAERLQALKDGDCAATLLNAPLCLAAEAAGSVRLLSARSILGPYQGIVGAARRSFAQAHPELIVRFIRAFHRSLAWLGDPSNKAEACAILAEKLPAVRAVLDGAYRMLVTEGGLARNLAIDPAGADCVIALRRRHGPGGQELGTADRYIDDGFRQLALA</sequence>
<name>A0ABW0H5H0_9HYPH</name>
<dbReference type="PANTHER" id="PTHR30024:SF47">
    <property type="entry name" value="TAURINE-BINDING PERIPLASMIC PROTEIN"/>
    <property type="match status" value="1"/>
</dbReference>